<evidence type="ECO:0000313" key="1">
    <source>
        <dbReference type="EMBL" id="MCM2373655.1"/>
    </source>
</evidence>
<reference evidence="1 2" key="1">
    <citation type="journal article" date="2022" name="Syst. Appl. Microbiol.">
        <title>Rhodopirellula aestuarii sp. nov., a novel member of the genus Rhodopirellula isolated from brackish sediments collected in the Tagus River estuary, Portugal.</title>
        <authorList>
            <person name="Vitorino I.R."/>
            <person name="Klimek D."/>
            <person name="Calusinska M."/>
            <person name="Lobo-da-Cunha A."/>
            <person name="Vasconcelos V."/>
            <person name="Lage O.M."/>
        </authorList>
    </citation>
    <scope>NUCLEOTIDE SEQUENCE [LARGE SCALE GENOMIC DNA]</scope>
    <source>
        <strain evidence="1 2">ICT_H3.1</strain>
    </source>
</reference>
<organism evidence="1 2">
    <name type="scientific">Aporhodopirellula aestuarii</name>
    <dbReference type="NCBI Taxonomy" id="2950107"/>
    <lineage>
        <taxon>Bacteria</taxon>
        <taxon>Pseudomonadati</taxon>
        <taxon>Planctomycetota</taxon>
        <taxon>Planctomycetia</taxon>
        <taxon>Pirellulales</taxon>
        <taxon>Pirellulaceae</taxon>
        <taxon>Aporhodopirellula</taxon>
    </lineage>
</organism>
<dbReference type="Proteomes" id="UP001202961">
    <property type="component" value="Unassembled WGS sequence"/>
</dbReference>
<dbReference type="RefSeq" id="WP_250931422.1">
    <property type="nucleotide sequence ID" value="NZ_JAMQBK010000063.1"/>
</dbReference>
<keyword evidence="2" id="KW-1185">Reference proteome</keyword>
<sequence length="266" mass="30452">MNMQLIERQFTRIGARAQIHRASRRNGIEGITIDIGNDGDGEFFDIAVASPLISTTRVLDVQPSMRHLLLMADQRDGKHKFLCGHDERHWFVAAVPERAAVSTVQTAFDALKPVAVRALENRLGVKPRKRNRRRNEAFVRQGEWFFVPLPSDSFVNERLILRSEPIARGGGKPHLCEEVVRQGGELVYVAAGYPQGVTEAQRERLISRRPQLRNLHWVAQRRNPSVFVRGRVRHRDHKTIVLNGWHQVLMNTENESIAMRHVAFID</sequence>
<name>A0ABT0U9W4_9BACT</name>
<accession>A0ABT0U9W4</accession>
<proteinExistence type="predicted"/>
<comment type="caution">
    <text evidence="1">The sequence shown here is derived from an EMBL/GenBank/DDBJ whole genome shotgun (WGS) entry which is preliminary data.</text>
</comment>
<evidence type="ECO:0000313" key="2">
    <source>
        <dbReference type="Proteomes" id="UP001202961"/>
    </source>
</evidence>
<dbReference type="EMBL" id="JAMQBK010000063">
    <property type="protein sequence ID" value="MCM2373655.1"/>
    <property type="molecule type" value="Genomic_DNA"/>
</dbReference>
<protein>
    <submittedName>
        <fullName evidence="1">Uncharacterized protein</fullName>
    </submittedName>
</protein>
<gene>
    <name evidence="1" type="ORF">NB063_23830</name>
</gene>